<dbReference type="InterPro" id="IPR014813">
    <property type="entry name" value="Gnl3_N_dom"/>
</dbReference>
<dbReference type="PANTHER" id="PTHR11089">
    <property type="entry name" value="GTP-BINDING PROTEIN-RELATED"/>
    <property type="match status" value="1"/>
</dbReference>
<dbReference type="InterPro" id="IPR050755">
    <property type="entry name" value="TRAFAC_YlqF/YawG_RiboMat"/>
</dbReference>
<dbReference type="InterPro" id="IPR027417">
    <property type="entry name" value="P-loop_NTPase"/>
</dbReference>
<evidence type="ECO:0000313" key="8">
    <source>
        <dbReference type="Proteomes" id="UP000818624"/>
    </source>
</evidence>
<dbReference type="Gene3D" id="3.40.50.300">
    <property type="entry name" value="P-loop containing nucleotide triphosphate hydrolases"/>
    <property type="match status" value="1"/>
</dbReference>
<evidence type="ECO:0000256" key="5">
    <source>
        <dbReference type="SAM" id="MobiDB-lite"/>
    </source>
</evidence>
<feature type="domain" description="Guanine nucleotide-binding protein-like 3 N-terminal" evidence="6">
    <location>
        <begin position="14"/>
        <end position="80"/>
    </location>
</feature>
<feature type="compositionally biased region" description="Basic residues" evidence="5">
    <location>
        <begin position="24"/>
        <end position="35"/>
    </location>
</feature>
<feature type="region of interest" description="Disordered" evidence="5">
    <location>
        <begin position="1"/>
        <end position="115"/>
    </location>
</feature>
<feature type="compositionally biased region" description="Low complexity" evidence="5">
    <location>
        <begin position="574"/>
        <end position="597"/>
    </location>
</feature>
<dbReference type="SUPFAM" id="SSF52540">
    <property type="entry name" value="P-loop containing nucleoside triphosphate hydrolases"/>
    <property type="match status" value="1"/>
</dbReference>
<evidence type="ECO:0000256" key="4">
    <source>
        <dbReference type="ARBA" id="ARBA00023242"/>
    </source>
</evidence>
<evidence type="ECO:0000259" key="6">
    <source>
        <dbReference type="Pfam" id="PF08701"/>
    </source>
</evidence>
<feature type="region of interest" description="Disordered" evidence="5">
    <location>
        <begin position="494"/>
        <end position="615"/>
    </location>
</feature>
<feature type="region of interest" description="Disordered" evidence="5">
    <location>
        <begin position="267"/>
        <end position="299"/>
    </location>
</feature>
<evidence type="ECO:0000256" key="1">
    <source>
        <dbReference type="ARBA" id="ARBA00004123"/>
    </source>
</evidence>
<sequence length="615" mass="68726">MVRVKKRASKRQTTKQREKVNRKVREHHRKQRREAKRNPNPQWRSRRRDDPGIPNSFPYKEQLLNEIEQKRRVAEEQRMGVQQPKVMQAGDASDDDEDDEEHQPAPGYEEPLNLPHAPMLRTPLEDVLARSSDVGVLVYALDARDPSAFRSAWLDTQLTKKSPEVVLALTKADLVPAEVLTAWVYALLDTKRAVFPVSVPPSTQAQGIDALAQYLAPKLKKKAAAVIGLENAGKTALATALQGAFQEKDGDELVYDTPAMVPMHASVPAAADSDEEDDDEDEDDDDEEQDDDEEEDAQRELARLEKERRKSLWILARNQGNLQRFKDPLQLVSTLLSRVAHPEDLMLIYGTPAFGSFVPAQPSLDEDAPADEALLEQELLAQDKARADTEQFLIGVARSVGRLKRKGVPDTFGAARRILRDWSHAGLAYYAKPPVTRKAVQTTGTKADQARWDKAQAQVAHIAAAVLPRKLWREQWENRELRLTALAQGPLADEPLVFAPVPDEDEDEDEDDEDVPVYGGDDDDEEEEEEEEDEEDEEALDGTSEDEDEDEEEEEASDEEDEVPPPKPSRKRSAPAAAPANKRRAAPAPKAAKAAKAAPKRKPAPGEAYDLNAYF</sequence>
<proteinExistence type="predicted"/>
<accession>A0ABY8EQZ8</accession>
<evidence type="ECO:0000256" key="2">
    <source>
        <dbReference type="ARBA" id="ARBA00022741"/>
    </source>
</evidence>
<keyword evidence="4" id="KW-0539">Nucleus</keyword>
<keyword evidence="8" id="KW-1185">Reference proteome</keyword>
<dbReference type="Pfam" id="PF08701">
    <property type="entry name" value="GN3L_Grn1"/>
    <property type="match status" value="1"/>
</dbReference>
<dbReference type="EMBL" id="CP046235">
    <property type="protein sequence ID" value="WFD47175.1"/>
    <property type="molecule type" value="Genomic_DNA"/>
</dbReference>
<comment type="subcellular location">
    <subcellularLocation>
        <location evidence="1">Nucleus</location>
    </subcellularLocation>
</comment>
<name>A0ABY8EQZ8_MALFU</name>
<feature type="compositionally biased region" description="Acidic residues" evidence="5">
    <location>
        <begin position="502"/>
        <end position="563"/>
    </location>
</feature>
<evidence type="ECO:0000256" key="3">
    <source>
        <dbReference type="ARBA" id="ARBA00023134"/>
    </source>
</evidence>
<protein>
    <recommendedName>
        <fullName evidence="6">Guanine nucleotide-binding protein-like 3 N-terminal domain-containing protein</fullName>
    </recommendedName>
</protein>
<feature type="compositionally biased region" description="Acidic residues" evidence="5">
    <location>
        <begin position="272"/>
        <end position="297"/>
    </location>
</feature>
<gene>
    <name evidence="7" type="ORF">GLX27_001823</name>
</gene>
<dbReference type="Proteomes" id="UP000818624">
    <property type="component" value="Chromosome 2"/>
</dbReference>
<feature type="compositionally biased region" description="Basic and acidic residues" evidence="5">
    <location>
        <begin position="67"/>
        <end position="78"/>
    </location>
</feature>
<feature type="compositionally biased region" description="Basic residues" evidence="5">
    <location>
        <begin position="1"/>
        <end position="14"/>
    </location>
</feature>
<dbReference type="PANTHER" id="PTHR11089:SF30">
    <property type="entry name" value="GUANINE NUCLEOTIDE-BINDING PROTEIN-LIKE 3 HOMOLOG"/>
    <property type="match status" value="1"/>
</dbReference>
<reference evidence="7 8" key="1">
    <citation type="journal article" date="2020" name="Elife">
        <title>Loss of centromere function drives karyotype evolution in closely related Malassezia species.</title>
        <authorList>
            <person name="Sankaranarayanan S.R."/>
            <person name="Ianiri G."/>
            <person name="Coelho M.A."/>
            <person name="Reza M.H."/>
            <person name="Thimmappa B.C."/>
            <person name="Ganguly P."/>
            <person name="Vadnala R.N."/>
            <person name="Sun S."/>
            <person name="Siddharthan R."/>
            <person name="Tellgren-Roth C."/>
            <person name="Dawson T.L."/>
            <person name="Heitman J."/>
            <person name="Sanyal K."/>
        </authorList>
    </citation>
    <scope>NUCLEOTIDE SEQUENCE [LARGE SCALE GENOMIC DNA]</scope>
    <source>
        <strain evidence="7">CBS14141</strain>
    </source>
</reference>
<keyword evidence="3" id="KW-0342">GTP-binding</keyword>
<keyword evidence="2" id="KW-0547">Nucleotide-binding</keyword>
<feature type="compositionally biased region" description="Acidic residues" evidence="5">
    <location>
        <begin position="92"/>
        <end position="101"/>
    </location>
</feature>
<organism evidence="7 8">
    <name type="scientific">Malassezia furfur</name>
    <name type="common">Pityriasis versicolor infection agent</name>
    <name type="synonym">Pityrosporum furfur</name>
    <dbReference type="NCBI Taxonomy" id="55194"/>
    <lineage>
        <taxon>Eukaryota</taxon>
        <taxon>Fungi</taxon>
        <taxon>Dikarya</taxon>
        <taxon>Basidiomycota</taxon>
        <taxon>Ustilaginomycotina</taxon>
        <taxon>Malasseziomycetes</taxon>
        <taxon>Malasseziales</taxon>
        <taxon>Malasseziaceae</taxon>
        <taxon>Malassezia</taxon>
    </lineage>
</organism>
<evidence type="ECO:0000313" key="7">
    <source>
        <dbReference type="EMBL" id="WFD47175.1"/>
    </source>
</evidence>